<evidence type="ECO:0000313" key="4">
    <source>
        <dbReference type="Proteomes" id="UP000184096"/>
    </source>
</evidence>
<dbReference type="EMBL" id="LT670849">
    <property type="protein sequence ID" value="SHN83835.1"/>
    <property type="molecule type" value="Genomic_DNA"/>
</dbReference>
<sequence>MRAFVTLAVLIGTASMACAESNGPVIAIPGRPGVPVIINGVDASYAVVEGDWGLDKGVHYQPTVYGGHPIEPMPPVGHYYPSSGRLPGYGRLEIEGPDKPKPAPSFHESWSAGSRQADPLIPSIQNSVPQYPPPVIVAPQINERNRGRRFEQNSAIPQQNAAPLISASPQQNPPVPQPEVRGQGGQQRRP</sequence>
<dbReference type="RefSeq" id="WP_425304929.1">
    <property type="nucleotide sequence ID" value="NZ_LT670849.1"/>
</dbReference>
<feature type="signal peptide" evidence="2">
    <location>
        <begin position="1"/>
        <end position="19"/>
    </location>
</feature>
<accession>A0A1M7ULQ8</accession>
<evidence type="ECO:0000256" key="1">
    <source>
        <dbReference type="SAM" id="MobiDB-lite"/>
    </source>
</evidence>
<evidence type="ECO:0000256" key="2">
    <source>
        <dbReference type="SAM" id="SignalP"/>
    </source>
</evidence>
<name>A0A1M7ULQ8_9BRAD</name>
<dbReference type="Proteomes" id="UP000184096">
    <property type="component" value="Chromosome I"/>
</dbReference>
<organism evidence="3 4">
    <name type="scientific">Bradyrhizobium erythrophlei</name>
    <dbReference type="NCBI Taxonomy" id="1437360"/>
    <lineage>
        <taxon>Bacteria</taxon>
        <taxon>Pseudomonadati</taxon>
        <taxon>Pseudomonadota</taxon>
        <taxon>Alphaproteobacteria</taxon>
        <taxon>Hyphomicrobiales</taxon>
        <taxon>Nitrobacteraceae</taxon>
        <taxon>Bradyrhizobium</taxon>
    </lineage>
</organism>
<feature type="chain" id="PRO_5012207116" evidence="2">
    <location>
        <begin position="20"/>
        <end position="190"/>
    </location>
</feature>
<dbReference type="PROSITE" id="PS51257">
    <property type="entry name" value="PROKAR_LIPOPROTEIN"/>
    <property type="match status" value="1"/>
</dbReference>
<feature type="compositionally biased region" description="Polar residues" evidence="1">
    <location>
        <begin position="152"/>
        <end position="161"/>
    </location>
</feature>
<dbReference type="AlphaFoldDB" id="A0A1M7ULQ8"/>
<keyword evidence="2" id="KW-0732">Signal</keyword>
<gene>
    <name evidence="3" type="ORF">SAMN05444170_5670</name>
</gene>
<keyword evidence="4" id="KW-1185">Reference proteome</keyword>
<evidence type="ECO:0000313" key="3">
    <source>
        <dbReference type="EMBL" id="SHN83835.1"/>
    </source>
</evidence>
<proteinExistence type="predicted"/>
<feature type="region of interest" description="Disordered" evidence="1">
    <location>
        <begin position="95"/>
        <end position="190"/>
    </location>
</feature>
<reference evidence="4" key="1">
    <citation type="submission" date="2016-11" db="EMBL/GenBank/DDBJ databases">
        <authorList>
            <person name="Varghese N."/>
            <person name="Submissions S."/>
        </authorList>
    </citation>
    <scope>NUCLEOTIDE SEQUENCE [LARGE SCALE GENOMIC DNA]</scope>
    <source>
        <strain evidence="4">GAS401</strain>
    </source>
</reference>
<protein>
    <submittedName>
        <fullName evidence="3">Uncharacterized protein</fullName>
    </submittedName>
</protein>